<dbReference type="AlphaFoldDB" id="C1F4U2"/>
<reference evidence="2 3" key="1">
    <citation type="journal article" date="2009" name="Appl. Environ. Microbiol.">
        <title>Three genomes from the phylum Acidobacteria provide insight into the lifestyles of these microorganisms in soils.</title>
        <authorList>
            <person name="Ward N.L."/>
            <person name="Challacombe J.F."/>
            <person name="Janssen P.H."/>
            <person name="Henrissat B."/>
            <person name="Coutinho P.M."/>
            <person name="Wu M."/>
            <person name="Xie G."/>
            <person name="Haft D.H."/>
            <person name="Sait M."/>
            <person name="Badger J."/>
            <person name="Barabote R.D."/>
            <person name="Bradley B."/>
            <person name="Brettin T.S."/>
            <person name="Brinkac L.M."/>
            <person name="Bruce D."/>
            <person name="Creasy T."/>
            <person name="Daugherty S.C."/>
            <person name="Davidsen T.M."/>
            <person name="DeBoy R.T."/>
            <person name="Detter J.C."/>
            <person name="Dodson R.J."/>
            <person name="Durkin A.S."/>
            <person name="Ganapathy A."/>
            <person name="Gwinn-Giglio M."/>
            <person name="Han C.S."/>
            <person name="Khouri H."/>
            <person name="Kiss H."/>
            <person name="Kothari S.P."/>
            <person name="Madupu R."/>
            <person name="Nelson K.E."/>
            <person name="Nelson W.C."/>
            <person name="Paulsen I."/>
            <person name="Penn K."/>
            <person name="Ren Q."/>
            <person name="Rosovitz M.J."/>
            <person name="Selengut J.D."/>
            <person name="Shrivastava S."/>
            <person name="Sullivan S.A."/>
            <person name="Tapia R."/>
            <person name="Thompson L.S."/>
            <person name="Watkins K.L."/>
            <person name="Yang Q."/>
            <person name="Yu C."/>
            <person name="Zafar N."/>
            <person name="Zhou L."/>
            <person name="Kuske C.R."/>
        </authorList>
    </citation>
    <scope>NUCLEOTIDE SEQUENCE [LARGE SCALE GENOMIC DNA]</scope>
    <source>
        <strain evidence="3">ATCC 51196 / DSM 11244 / BCRC 80197 / JCM 7670 / NBRC 15755 / NCIMB 13165 / 161</strain>
    </source>
</reference>
<name>C1F4U2_ACIC5</name>
<dbReference type="Proteomes" id="UP000002207">
    <property type="component" value="Chromosome"/>
</dbReference>
<evidence type="ECO:0000256" key="1">
    <source>
        <dbReference type="SAM" id="Phobius"/>
    </source>
</evidence>
<evidence type="ECO:0000313" key="3">
    <source>
        <dbReference type="Proteomes" id="UP000002207"/>
    </source>
</evidence>
<feature type="transmembrane region" description="Helical" evidence="1">
    <location>
        <begin position="218"/>
        <end position="244"/>
    </location>
</feature>
<dbReference type="eggNOG" id="COG2132">
    <property type="taxonomic scope" value="Bacteria"/>
</dbReference>
<feature type="transmembrane region" description="Helical" evidence="1">
    <location>
        <begin position="73"/>
        <end position="93"/>
    </location>
</feature>
<accession>C1F4U2</accession>
<dbReference type="KEGG" id="aca:ACP_1213"/>
<dbReference type="InParanoid" id="C1F4U2"/>
<dbReference type="HOGENOM" id="CLU_890330_0_0_0"/>
<protein>
    <submittedName>
        <fullName evidence="2">Putative membrane protein</fullName>
    </submittedName>
</protein>
<feature type="transmembrane region" description="Helical" evidence="1">
    <location>
        <begin position="128"/>
        <end position="146"/>
    </location>
</feature>
<dbReference type="STRING" id="240015.ACP_1213"/>
<dbReference type="OrthoDB" id="5290932at2"/>
<keyword evidence="1" id="KW-0472">Membrane</keyword>
<dbReference type="EMBL" id="CP001472">
    <property type="protein sequence ID" value="ACO33831.1"/>
    <property type="molecule type" value="Genomic_DNA"/>
</dbReference>
<sequence length="329" mass="36214">MPDVTSAIFRWVGLDAPPDASTALSISASQARQFRNFRVFFGLVWLYDAWTASSGATKHAIAQFLGLPFASTAVHLTGTAVMFFALYIALALLFGRGMRAALWVGIGYLTVMWIAVERGGDFNPATGGTDAGIAPPYLIALLLAYLTWRISQPRPPEANAAGNNSYHLWIYVARLMFGFLWAWDTLFKFHPYFITHFVSFLSGAEAGQPAWIVGWLKLWIVLITHTSPILVGIVSAIAEALIAWSLLSGKLMRIFLPFGLVYSLMIWSTAEGFGGPYGNGVSGMPGNMFGNAVIYALIFGYFMVLYRQPLRNTRTKEGQDSVDEQLLSQ</sequence>
<evidence type="ECO:0000313" key="2">
    <source>
        <dbReference type="EMBL" id="ACO33831.1"/>
    </source>
</evidence>
<feature type="transmembrane region" description="Helical" evidence="1">
    <location>
        <begin position="251"/>
        <end position="268"/>
    </location>
</feature>
<keyword evidence="3" id="KW-1185">Reference proteome</keyword>
<keyword evidence="1" id="KW-1133">Transmembrane helix</keyword>
<proteinExistence type="predicted"/>
<gene>
    <name evidence="2" type="ordered locus">ACP_1213</name>
</gene>
<feature type="transmembrane region" description="Helical" evidence="1">
    <location>
        <begin position="288"/>
        <end position="306"/>
    </location>
</feature>
<dbReference type="RefSeq" id="WP_015896363.1">
    <property type="nucleotide sequence ID" value="NC_012483.1"/>
</dbReference>
<feature type="transmembrane region" description="Helical" evidence="1">
    <location>
        <begin position="166"/>
        <end position="183"/>
    </location>
</feature>
<organism evidence="2 3">
    <name type="scientific">Acidobacterium capsulatum (strain ATCC 51196 / DSM 11244 / BCRC 80197 / JCM 7670 / NBRC 15755 / NCIMB 13165 / 161)</name>
    <dbReference type="NCBI Taxonomy" id="240015"/>
    <lineage>
        <taxon>Bacteria</taxon>
        <taxon>Pseudomonadati</taxon>
        <taxon>Acidobacteriota</taxon>
        <taxon>Terriglobia</taxon>
        <taxon>Terriglobales</taxon>
        <taxon>Acidobacteriaceae</taxon>
        <taxon>Acidobacterium</taxon>
    </lineage>
</organism>
<feature type="transmembrane region" description="Helical" evidence="1">
    <location>
        <begin position="100"/>
        <end position="116"/>
    </location>
</feature>
<keyword evidence="1" id="KW-0812">Transmembrane</keyword>